<evidence type="ECO:0000256" key="3">
    <source>
        <dbReference type="ARBA" id="ARBA00023274"/>
    </source>
</evidence>
<dbReference type="PATRIC" id="fig|28092.6.peg.1924"/>
<evidence type="ECO:0000256" key="5">
    <source>
        <dbReference type="HAMAP-Rule" id="MF_00358"/>
    </source>
</evidence>
<dbReference type="GO" id="GO:0006412">
    <property type="term" value="P:translation"/>
    <property type="evidence" value="ECO:0007669"/>
    <property type="project" value="UniProtKB-UniRule"/>
</dbReference>
<dbReference type="PRINTS" id="PR00976">
    <property type="entry name" value="RIBOSOMALS21"/>
</dbReference>
<dbReference type="GO" id="GO:0003735">
    <property type="term" value="F:structural constituent of ribosome"/>
    <property type="evidence" value="ECO:0007669"/>
    <property type="project" value="InterPro"/>
</dbReference>
<keyword evidence="3 5" id="KW-0687">Ribonucleoprotein</keyword>
<keyword evidence="9" id="KW-1185">Reference proteome</keyword>
<evidence type="ECO:0000313" key="8">
    <source>
        <dbReference type="EMBL" id="KKB64026.1"/>
    </source>
</evidence>
<dbReference type="PANTHER" id="PTHR21109">
    <property type="entry name" value="MITOCHONDRIAL 28S RIBOSOMAL PROTEIN S21"/>
    <property type="match status" value="1"/>
</dbReference>
<dbReference type="InterPro" id="IPR001911">
    <property type="entry name" value="Ribosomal_bS21"/>
</dbReference>
<feature type="compositionally biased region" description="Basic residues" evidence="7">
    <location>
        <begin position="45"/>
        <end position="60"/>
    </location>
</feature>
<dbReference type="GO" id="GO:0005840">
    <property type="term" value="C:ribosome"/>
    <property type="evidence" value="ECO:0007669"/>
    <property type="project" value="UniProtKB-KW"/>
</dbReference>
<reference evidence="8 9" key="1">
    <citation type="submission" date="2015-03" db="EMBL/GenBank/DDBJ databases">
        <title>Draft Genome Sequence of Burkholderia andropogonis type strain ICMP2807, isolated from Sorghum bicolor.</title>
        <authorList>
            <person name="Lopes-Santos L."/>
            <person name="Castro D.B."/>
            <person name="Ottoboni L.M."/>
            <person name="Park D."/>
            <person name="Weirc B.S."/>
            <person name="Destefano S.A."/>
        </authorList>
    </citation>
    <scope>NUCLEOTIDE SEQUENCE [LARGE SCALE GENOMIC DNA]</scope>
    <source>
        <strain evidence="8 9">ICMP2807</strain>
    </source>
</reference>
<dbReference type="NCBIfam" id="TIGR00030">
    <property type="entry name" value="S21p"/>
    <property type="match status" value="1"/>
</dbReference>
<dbReference type="PANTHER" id="PTHR21109:SF22">
    <property type="entry name" value="SMALL RIBOSOMAL SUBUNIT PROTEIN BS21"/>
    <property type="match status" value="1"/>
</dbReference>
<evidence type="ECO:0000256" key="7">
    <source>
        <dbReference type="SAM" id="MobiDB-lite"/>
    </source>
</evidence>
<dbReference type="STRING" id="28092.WM40_08125"/>
<dbReference type="OrthoDB" id="9799244at2"/>
<proteinExistence type="inferred from homology"/>
<keyword evidence="2 5" id="KW-0689">Ribosomal protein</keyword>
<protein>
    <recommendedName>
        <fullName evidence="4 5">Small ribosomal subunit protein bS21</fullName>
    </recommendedName>
</protein>
<evidence type="ECO:0000256" key="2">
    <source>
        <dbReference type="ARBA" id="ARBA00022980"/>
    </source>
</evidence>
<dbReference type="Pfam" id="PF01165">
    <property type="entry name" value="Ribosomal_S21"/>
    <property type="match status" value="1"/>
</dbReference>
<organism evidence="8 9">
    <name type="scientific">Robbsia andropogonis</name>
    <dbReference type="NCBI Taxonomy" id="28092"/>
    <lineage>
        <taxon>Bacteria</taxon>
        <taxon>Pseudomonadati</taxon>
        <taxon>Pseudomonadota</taxon>
        <taxon>Betaproteobacteria</taxon>
        <taxon>Burkholderiales</taxon>
        <taxon>Burkholderiaceae</taxon>
        <taxon>Robbsia</taxon>
    </lineage>
</organism>
<dbReference type="Gene3D" id="1.20.5.1150">
    <property type="entry name" value="Ribosomal protein S8"/>
    <property type="match status" value="1"/>
</dbReference>
<dbReference type="AlphaFoldDB" id="A0A0F5K1P9"/>
<evidence type="ECO:0000256" key="1">
    <source>
        <dbReference type="ARBA" id="ARBA00006640"/>
    </source>
</evidence>
<dbReference type="InterPro" id="IPR038380">
    <property type="entry name" value="Ribosomal_bS21_sf"/>
</dbReference>
<evidence type="ECO:0000313" key="9">
    <source>
        <dbReference type="Proteomes" id="UP000033618"/>
    </source>
</evidence>
<dbReference type="HAMAP" id="MF_00358">
    <property type="entry name" value="Ribosomal_bS21"/>
    <property type="match status" value="1"/>
</dbReference>
<comment type="caution">
    <text evidence="8">The sequence shown here is derived from an EMBL/GenBank/DDBJ whole genome shotgun (WGS) entry which is preliminary data.</text>
</comment>
<accession>A0A0F5K1P9</accession>
<evidence type="ECO:0000256" key="6">
    <source>
        <dbReference type="RuleBase" id="RU000667"/>
    </source>
</evidence>
<gene>
    <name evidence="5" type="primary">rpsU</name>
    <name evidence="8" type="ORF">WM40_08125</name>
</gene>
<dbReference type="Proteomes" id="UP000033618">
    <property type="component" value="Unassembled WGS sequence"/>
</dbReference>
<name>A0A0F5K1P9_9BURK</name>
<evidence type="ECO:0000256" key="4">
    <source>
        <dbReference type="ARBA" id="ARBA00035135"/>
    </source>
</evidence>
<dbReference type="GO" id="GO:1990904">
    <property type="term" value="C:ribonucleoprotein complex"/>
    <property type="evidence" value="ECO:0007669"/>
    <property type="project" value="UniProtKB-KW"/>
</dbReference>
<comment type="similarity">
    <text evidence="1 5 6">Belongs to the bacterial ribosomal protein bS21 family.</text>
</comment>
<dbReference type="EMBL" id="LAQU01000006">
    <property type="protein sequence ID" value="KKB64026.1"/>
    <property type="molecule type" value="Genomic_DNA"/>
</dbReference>
<sequence>MTCIVIKENEPFEVALRRFRRSMQSQGLIAELRARQAYEKPTTERKRKKAAAKSRTRKRLSRDMLAPKLY</sequence>
<dbReference type="RefSeq" id="WP_024901426.1">
    <property type="nucleotide sequence ID" value="NZ_CADFGU010000002.1"/>
</dbReference>
<feature type="region of interest" description="Disordered" evidence="7">
    <location>
        <begin position="39"/>
        <end position="70"/>
    </location>
</feature>